<reference evidence="1" key="1">
    <citation type="submission" date="2019-08" db="EMBL/GenBank/DDBJ databases">
        <authorList>
            <person name="Kucharzyk K."/>
            <person name="Murdoch R.W."/>
            <person name="Higgins S."/>
            <person name="Loffler F."/>
        </authorList>
    </citation>
    <scope>NUCLEOTIDE SEQUENCE</scope>
</reference>
<proteinExistence type="predicted"/>
<sequence length="216" mass="23778">MVTGVLPASFIRFAAAFATRPKLRRSASASMSCHIYLFLVRMRTLVGLWNVSPGSAGKNITPIHQNGDREGNEADDTSKFCLQLYHLHVCAYTTKYGHEANDCLIPNMVSGPADDRPQTANVALPTLRTKGRTSVAGRVRLQPELTSGRSAILSGLRSLTGWLLLLVGRKAQWPVRPRRGGWFAVPVLGRCRPWVSGPRRAATHWSPGVRLLVEVR</sequence>
<organism evidence="1">
    <name type="scientific">bioreactor metagenome</name>
    <dbReference type="NCBI Taxonomy" id="1076179"/>
    <lineage>
        <taxon>unclassified sequences</taxon>
        <taxon>metagenomes</taxon>
        <taxon>ecological metagenomes</taxon>
    </lineage>
</organism>
<evidence type="ECO:0000313" key="1">
    <source>
        <dbReference type="EMBL" id="MPM70423.1"/>
    </source>
</evidence>
<dbReference type="EMBL" id="VSSQ01023467">
    <property type="protein sequence ID" value="MPM70423.1"/>
    <property type="molecule type" value="Genomic_DNA"/>
</dbReference>
<comment type="caution">
    <text evidence="1">The sequence shown here is derived from an EMBL/GenBank/DDBJ whole genome shotgun (WGS) entry which is preliminary data.</text>
</comment>
<protein>
    <submittedName>
        <fullName evidence="1">Uncharacterized protein</fullName>
    </submittedName>
</protein>
<accession>A0A645C504</accession>
<dbReference type="AlphaFoldDB" id="A0A645C504"/>
<name>A0A645C504_9ZZZZ</name>
<gene>
    <name evidence="1" type="ORF">SDC9_117378</name>
</gene>